<dbReference type="EMBL" id="LUEZ02000021">
    <property type="protein sequence ID" value="RDB27087.1"/>
    <property type="molecule type" value="Genomic_DNA"/>
</dbReference>
<feature type="compositionally biased region" description="Polar residues" evidence="5">
    <location>
        <begin position="1158"/>
        <end position="1172"/>
    </location>
</feature>
<dbReference type="SUPFAM" id="SSF48452">
    <property type="entry name" value="TPR-like"/>
    <property type="match status" value="2"/>
</dbReference>
<keyword evidence="8" id="KW-1185">Reference proteome</keyword>
<feature type="region of interest" description="Disordered" evidence="5">
    <location>
        <begin position="1151"/>
        <end position="1195"/>
    </location>
</feature>
<sequence length="2121" mass="233540">MTSAALTRRVPSRMAPKSTRPITISTDELANQLASGLTISKAKGKQKAIENLSEEQIRLSAMRAVNTASQALSTVVQSGWRRSSGKLSPTTTSTMGSAAAAAKHLAVLRQMVSKDMDVERAAMSVLGKLVALEMFDEAITSLEALHPRICLLHNVSAPISSTPAHLHLLSIPIPPSSATPDPTLLTLTATYLTYALTILITPCLAAAQSSKNDAPGLQAFATALSNTADATLLTWIPFISILPTKQLDPVLTRAYTALTRSCATCKVNPKAVFSLRMYAVACLAQTSTGTVEPNTFWDQVVRFGGAFVKSQSAPEEDAMRIVLTTFDTLISGVEKRTDRNIFLSGRGFVGFCEYWMVFAKKAGDICLVDRIAGLIQGTSMASSSSSGRAQEMKPPQPPVGAEDKMEQAHDQSKPRKDHATLEAARLCAAFAQMTTALEQKSSDMIQRAQDTTELLKTSSDLEPLLRKTQDGDEQSLRISGKLDRALERMRRAAITILDSSTSRSPNDGQDAIQTMLQVIVQILSKVCSSPTIDQDVLTRTLDTLFVLARTTLNPADPRTFVPAHDLLSTAAALIEPHIPNPAIDTPNFTRCVSGAFHNLAGTMYQAGRHGTAVGFLKDACRLGVKALAMRREEKGERKEETKTDEGWKQLEEQLYRRWELLGVCFSKIGDRKEALKAFLECVRTFPYMISGFSQRAAETTLTALFELSSGTKQLANIIDRVTHLAAIELLMEASSISLLSIVDDLNVVGALLERQIDSLETSRWKEGVPSMVAHLLADALKVYSVQMPVRRARVLLKSLEFTYHVGPEVMAGVGSPEDMGNEVERLLTSMNLGQDAALSTFCTEYRATAHLWLALHAHRRVDTKQSALVAFHAEEACSTLKSVITGTGEAKAARKSSPKQIAPPKKTALGPPTSRQRPVRKAVARAPVTPKPKSRKVLQPVSLNIVTPPRSTEAVKKLHVFDDLDKLVHLLQLTARISGLLALILPKVHLLDISRKLCDRHVGIQSDGDNANISSNENLAHEYVKLGKMRRAAAIFNQALNAVRSGKASDEACASFFLRFAESLALAEDVPRSSNIYCEALALSDRLDIENKTLPTIQRIQIRVKRLEWAAIASHVFALIQYSKEDVATSLDGMLQSLRLWNRAIDTLARLNPPPPTSTQVTDDSNPFQMTSLKDALPTPAGPLTEQPPPKKIFSRKPSMDGLEWRISEGLLATLFSLCQAYLNRGSAREAEYFAQQAQDLAESLNAPTLVSRAFAKKGEIQLYQGQLEESLQSLMKAGELLESEVGVENVNVRRLCGLYNERTAHLTDANELYEQAIGVVEELDQAFKQFDGLAFGRKSIGSSPNARPTNEMILPDLLAAVLRQRIWLLRDSNAEEYTTFLDRFLSLPHSSRTKAEENALMAKLSLHAVYGRFRGDMFLSSLAESTIALPMGMSNKTEVALSPPTQDILTKLTSAESLFWANLSLIAKVGNVTDVREAVISLALVQAFQTSLGKSLQSGPTLATGLLDASAAITLRREMLEAIQHKFPSDLSDDIQWPHVDPDGSPLPRPKPKNNLRFSFEASSDDDDDDSATDDASLKAYWESIRQRYQSQVLDASSLSSTQMSGLPSNWTVIHINVTEDKSTLFITRQEGGDDAHSPLVFCVPLKGRRDNGGGEDEEEHLTFEDAIDELKAIVRLSDEGTKAAIHIKSDDQEGRVGWWKERGELDTRMRELLENVEFCWLGAFKTILSPRPNLTPELIFDLRSQFEKVFQRSLHLQDKKTKQRSGTHKKNASQSQTQVASQVTFDDAFLECFSTLSPKCRDEELEDLVYFILDLYQFHGVPVAIAEVDVVQVVLDLRAVLEDHVQKVSRRKQQKPSQNVSEASDEHTFLVLDKNLQGLPWESMPILRGRSVSRIPSVDFLHDRVQFAKWKHMSLGGDEGTSPKGAIVDPRKGYFILNPSGDLGRTEGRFKSWTSEMTRVGWDGITGRAPSEQQFLNALQNQDLVVYFGHGGGEQYLRSHKIRNLPTCAATMLWGCSSGALREMGDFDRVGTPYNYMLAGCPTLVANLWDVTDRDIDKFSQSVFDKLHMTAVGVKQWASAGCRDGQSSVVEAVAQSRDSCKLKYLTGAAPVVYGIPFYL</sequence>
<dbReference type="InterPro" id="IPR005314">
    <property type="entry name" value="Peptidase_C50"/>
</dbReference>
<evidence type="ECO:0000256" key="5">
    <source>
        <dbReference type="SAM" id="MobiDB-lite"/>
    </source>
</evidence>
<feature type="compositionally biased region" description="Acidic residues" evidence="5">
    <location>
        <begin position="1564"/>
        <end position="1574"/>
    </location>
</feature>
<evidence type="ECO:0000313" key="7">
    <source>
        <dbReference type="EMBL" id="RDB27087.1"/>
    </source>
</evidence>
<evidence type="ECO:0000313" key="8">
    <source>
        <dbReference type="Proteomes" id="UP000076154"/>
    </source>
</evidence>
<evidence type="ECO:0000256" key="1">
    <source>
        <dbReference type="ARBA" id="ARBA00000451"/>
    </source>
</evidence>
<dbReference type="EC" id="3.4.22.49" evidence="2"/>
<feature type="region of interest" description="Disordered" evidence="5">
    <location>
        <begin position="380"/>
        <end position="418"/>
    </location>
</feature>
<dbReference type="GO" id="GO:0051307">
    <property type="term" value="P:meiotic chromosome separation"/>
    <property type="evidence" value="ECO:0007669"/>
    <property type="project" value="TreeGrafter"/>
</dbReference>
<keyword evidence="3" id="KW-0378">Hydrolase</keyword>
<feature type="region of interest" description="Disordered" evidence="5">
    <location>
        <begin position="888"/>
        <end position="933"/>
    </location>
</feature>
<dbReference type="GO" id="GO:0005634">
    <property type="term" value="C:nucleus"/>
    <property type="evidence" value="ECO:0007669"/>
    <property type="project" value="InterPro"/>
</dbReference>
<dbReference type="PANTHER" id="PTHR12792">
    <property type="entry name" value="EXTRA SPINDLE POLES 1-RELATED"/>
    <property type="match status" value="1"/>
</dbReference>
<dbReference type="GO" id="GO:0005737">
    <property type="term" value="C:cytoplasm"/>
    <property type="evidence" value="ECO:0007669"/>
    <property type="project" value="TreeGrafter"/>
</dbReference>
<comment type="catalytic activity">
    <reaction evidence="1">
        <text>All bonds known to be hydrolyzed by this endopeptidase have arginine in P1 and an acidic residue in P4. P6 is often occupied by an acidic residue or by a hydroxy-amino-acid residue, the phosphorylation of which enhances cleavage.</text>
        <dbReference type="EC" id="3.4.22.49"/>
    </reaction>
</comment>
<dbReference type="PROSITE" id="PS51700">
    <property type="entry name" value="SEPARIN"/>
    <property type="match status" value="1"/>
</dbReference>
<feature type="compositionally biased region" description="Basic residues" evidence="5">
    <location>
        <begin position="1763"/>
        <end position="1773"/>
    </location>
</feature>
<dbReference type="InterPro" id="IPR030397">
    <property type="entry name" value="SEPARIN_core_dom"/>
</dbReference>
<dbReference type="InterPro" id="IPR011990">
    <property type="entry name" value="TPR-like_helical_dom_sf"/>
</dbReference>
<evidence type="ECO:0000256" key="4">
    <source>
        <dbReference type="ARBA" id="ARBA00022829"/>
    </source>
</evidence>
<evidence type="ECO:0000259" key="6">
    <source>
        <dbReference type="PROSITE" id="PS51700"/>
    </source>
</evidence>
<dbReference type="GO" id="GO:0072686">
    <property type="term" value="C:mitotic spindle"/>
    <property type="evidence" value="ECO:0007669"/>
    <property type="project" value="TreeGrafter"/>
</dbReference>
<dbReference type="Pfam" id="PF13181">
    <property type="entry name" value="TPR_8"/>
    <property type="match status" value="1"/>
</dbReference>
<evidence type="ECO:0000256" key="3">
    <source>
        <dbReference type="ARBA" id="ARBA00022801"/>
    </source>
</evidence>
<dbReference type="OrthoDB" id="10255632at2759"/>
<dbReference type="STRING" id="39966.A0A369K2W2"/>
<dbReference type="Gene3D" id="1.25.40.10">
    <property type="entry name" value="Tetratricopeptide repeat domain"/>
    <property type="match status" value="1"/>
</dbReference>
<feature type="compositionally biased region" description="Basic and acidic residues" evidence="5">
    <location>
        <begin position="401"/>
        <end position="418"/>
    </location>
</feature>
<proteinExistence type="predicted"/>
<evidence type="ECO:0000256" key="2">
    <source>
        <dbReference type="ARBA" id="ARBA00012489"/>
    </source>
</evidence>
<gene>
    <name evidence="7" type="primary">bimB</name>
    <name evidence="7" type="ORF">Hypma_005000</name>
</gene>
<keyword evidence="4" id="KW-0159">Chromosome partition</keyword>
<dbReference type="GO" id="GO:0006508">
    <property type="term" value="P:proteolysis"/>
    <property type="evidence" value="ECO:0007669"/>
    <property type="project" value="InterPro"/>
</dbReference>
<feature type="domain" description="Peptidase C50" evidence="6">
    <location>
        <begin position="1932"/>
        <end position="2029"/>
    </location>
</feature>
<dbReference type="Pfam" id="PF03568">
    <property type="entry name" value="Separin_C"/>
    <property type="match status" value="1"/>
</dbReference>
<dbReference type="InterPro" id="IPR019734">
    <property type="entry name" value="TPR_rpt"/>
</dbReference>
<dbReference type="GO" id="GO:0004197">
    <property type="term" value="F:cysteine-type endopeptidase activity"/>
    <property type="evidence" value="ECO:0007669"/>
    <property type="project" value="InterPro"/>
</dbReference>
<organism evidence="7 8">
    <name type="scientific">Hypsizygus marmoreus</name>
    <name type="common">White beech mushroom</name>
    <name type="synonym">Agaricus marmoreus</name>
    <dbReference type="NCBI Taxonomy" id="39966"/>
    <lineage>
        <taxon>Eukaryota</taxon>
        <taxon>Fungi</taxon>
        <taxon>Dikarya</taxon>
        <taxon>Basidiomycota</taxon>
        <taxon>Agaricomycotina</taxon>
        <taxon>Agaricomycetes</taxon>
        <taxon>Agaricomycetidae</taxon>
        <taxon>Agaricales</taxon>
        <taxon>Tricholomatineae</taxon>
        <taxon>Lyophyllaceae</taxon>
        <taxon>Hypsizygus</taxon>
    </lineage>
</organism>
<feature type="region of interest" description="Disordered" evidence="5">
    <location>
        <begin position="1759"/>
        <end position="1780"/>
    </location>
</feature>
<comment type="caution">
    <text evidence="7">The sequence shown here is derived from an EMBL/GenBank/DDBJ whole genome shotgun (WGS) entry which is preliminary data.</text>
</comment>
<name>A0A369K2W2_HYPMA</name>
<dbReference type="PANTHER" id="PTHR12792:SF0">
    <property type="entry name" value="SEPARIN"/>
    <property type="match status" value="1"/>
</dbReference>
<dbReference type="Proteomes" id="UP000076154">
    <property type="component" value="Unassembled WGS sequence"/>
</dbReference>
<feature type="region of interest" description="Disordered" evidence="5">
    <location>
        <begin position="1535"/>
        <end position="1575"/>
    </location>
</feature>
<reference evidence="7" key="1">
    <citation type="submission" date="2018-04" db="EMBL/GenBank/DDBJ databases">
        <title>Whole genome sequencing of Hypsizygus marmoreus.</title>
        <authorList>
            <person name="Choi I.-G."/>
            <person name="Min B."/>
            <person name="Kim J.-G."/>
            <person name="Kim S."/>
            <person name="Oh Y.-L."/>
            <person name="Kong W.-S."/>
            <person name="Park H."/>
            <person name="Jeong J."/>
            <person name="Song E.-S."/>
        </authorList>
    </citation>
    <scope>NUCLEOTIDE SEQUENCE [LARGE SCALE GENOMIC DNA]</scope>
    <source>
        <strain evidence="7">51987-8</strain>
    </source>
</reference>
<dbReference type="InParanoid" id="A0A369K2W2"/>
<feature type="region of interest" description="Disordered" evidence="5">
    <location>
        <begin position="1"/>
        <end position="21"/>
    </location>
</feature>
<dbReference type="SMART" id="SM00028">
    <property type="entry name" value="TPR"/>
    <property type="match status" value="4"/>
</dbReference>
<accession>A0A369K2W2</accession>
<dbReference type="GO" id="GO:0044732">
    <property type="term" value="C:mitotic spindle pole body"/>
    <property type="evidence" value="ECO:0007669"/>
    <property type="project" value="TreeGrafter"/>
</dbReference>
<protein>
    <recommendedName>
        <fullName evidence="2">separase</fullName>
        <ecNumber evidence="2">3.4.22.49</ecNumber>
    </recommendedName>
</protein>